<dbReference type="STRING" id="685588.A0A067TB79"/>
<evidence type="ECO:0000313" key="2">
    <source>
        <dbReference type="EMBL" id="KDR77154.1"/>
    </source>
</evidence>
<dbReference type="HOGENOM" id="CLU_665739_0_0_1"/>
<organism evidence="2 3">
    <name type="scientific">Galerina marginata (strain CBS 339.88)</name>
    <dbReference type="NCBI Taxonomy" id="685588"/>
    <lineage>
        <taxon>Eukaryota</taxon>
        <taxon>Fungi</taxon>
        <taxon>Dikarya</taxon>
        <taxon>Basidiomycota</taxon>
        <taxon>Agaricomycotina</taxon>
        <taxon>Agaricomycetes</taxon>
        <taxon>Agaricomycetidae</taxon>
        <taxon>Agaricales</taxon>
        <taxon>Agaricineae</taxon>
        <taxon>Strophariaceae</taxon>
        <taxon>Galerina</taxon>
    </lineage>
</organism>
<feature type="region of interest" description="Disordered" evidence="1">
    <location>
        <begin position="382"/>
        <end position="417"/>
    </location>
</feature>
<evidence type="ECO:0000256" key="1">
    <source>
        <dbReference type="SAM" id="MobiDB-lite"/>
    </source>
</evidence>
<reference evidence="3" key="1">
    <citation type="journal article" date="2014" name="Proc. Natl. Acad. Sci. U.S.A.">
        <title>Extensive sampling of basidiomycete genomes demonstrates inadequacy of the white-rot/brown-rot paradigm for wood decay fungi.</title>
        <authorList>
            <person name="Riley R."/>
            <person name="Salamov A.A."/>
            <person name="Brown D.W."/>
            <person name="Nagy L.G."/>
            <person name="Floudas D."/>
            <person name="Held B.W."/>
            <person name="Levasseur A."/>
            <person name="Lombard V."/>
            <person name="Morin E."/>
            <person name="Otillar R."/>
            <person name="Lindquist E.A."/>
            <person name="Sun H."/>
            <person name="LaButti K.M."/>
            <person name="Schmutz J."/>
            <person name="Jabbour D."/>
            <person name="Luo H."/>
            <person name="Baker S.E."/>
            <person name="Pisabarro A.G."/>
            <person name="Walton J.D."/>
            <person name="Blanchette R.A."/>
            <person name="Henrissat B."/>
            <person name="Martin F."/>
            <person name="Cullen D."/>
            <person name="Hibbett D.S."/>
            <person name="Grigoriev I.V."/>
        </authorList>
    </citation>
    <scope>NUCLEOTIDE SEQUENCE [LARGE SCALE GENOMIC DNA]</scope>
    <source>
        <strain evidence="3">CBS 339.88</strain>
    </source>
</reference>
<protein>
    <submittedName>
        <fullName evidence="2">Uncharacterized protein</fullName>
    </submittedName>
</protein>
<feature type="compositionally biased region" description="Polar residues" evidence="1">
    <location>
        <begin position="405"/>
        <end position="417"/>
    </location>
</feature>
<dbReference type="Proteomes" id="UP000027222">
    <property type="component" value="Unassembled WGS sequence"/>
</dbReference>
<feature type="compositionally biased region" description="Polar residues" evidence="1">
    <location>
        <begin position="386"/>
        <end position="398"/>
    </location>
</feature>
<dbReference type="EMBL" id="KL142377">
    <property type="protein sequence ID" value="KDR77154.1"/>
    <property type="molecule type" value="Genomic_DNA"/>
</dbReference>
<keyword evidence="3" id="KW-1185">Reference proteome</keyword>
<evidence type="ECO:0000313" key="3">
    <source>
        <dbReference type="Proteomes" id="UP000027222"/>
    </source>
</evidence>
<sequence>MRLLKCPELRLLAKSTRFTSVQWRNQTPGSLDPFFVSTTFGSSLVVDPSHPAAGVAKIKFPIIRAEAIGVKLLPMGLLLRELRPFPATPILTWTERVQWAKKAGLTGKRNSVAPNIPPNSSFDLSSQLYPERDYNSLLIPARRIIPQGALLDLALERAARRVPMSLHISTSKKRMGQFRYMRRHIEKRIRAAINMIVTKGAHTSGPDETIQFDANDAGRKWVLQGWAYMFYPTTEIYNMTYAKLISKLRTTLKNVNQQAIRMENNWLNKSLLSDQLAADLGAITNLRNAVSTEAPYSELHSSLSVDELTNLPTFEPALDGYPRKEANSSKTTAPIEKDDLHIPTTSTSKLPRAPSKVFAGKEPEAWKRELLEGLDMIVERLPRGRNQLSSKSPASTLCSEHIPNGQPTQPFSSRGPL</sequence>
<name>A0A067TB79_GALM3</name>
<gene>
    <name evidence="2" type="ORF">GALMADRAFT_246388</name>
</gene>
<accession>A0A067TB79</accession>
<dbReference type="OrthoDB" id="3265918at2759"/>
<dbReference type="AlphaFoldDB" id="A0A067TB79"/>
<proteinExistence type="predicted"/>